<dbReference type="PANTHER" id="PTHR47782">
    <property type="entry name" value="ZN(II)2CYS6 TRANSCRIPTION FACTOR (EUROFUNG)-RELATED"/>
    <property type="match status" value="1"/>
</dbReference>
<keyword evidence="4" id="KW-0805">Transcription regulation</keyword>
<dbReference type="InterPro" id="IPR001138">
    <property type="entry name" value="Zn2Cys6_DnaBD"/>
</dbReference>
<evidence type="ECO:0000256" key="2">
    <source>
        <dbReference type="ARBA" id="ARBA00022723"/>
    </source>
</evidence>
<feature type="coiled-coil region" evidence="8">
    <location>
        <begin position="64"/>
        <end position="91"/>
    </location>
</feature>
<proteinExistence type="predicted"/>
<dbReference type="InterPro" id="IPR007219">
    <property type="entry name" value="XnlR_reg_dom"/>
</dbReference>
<dbReference type="GO" id="GO:0043565">
    <property type="term" value="F:sequence-specific DNA binding"/>
    <property type="evidence" value="ECO:0007669"/>
    <property type="project" value="TreeGrafter"/>
</dbReference>
<comment type="caution">
    <text evidence="10">The sequence shown here is derived from an EMBL/GenBank/DDBJ whole genome shotgun (WGS) entry which is preliminary data.</text>
</comment>
<evidence type="ECO:0000256" key="1">
    <source>
        <dbReference type="ARBA" id="ARBA00004123"/>
    </source>
</evidence>
<sequence>MPPDRQHSPSSSHPTETQVNACLRCRTRKKKCDRLEPQCGTCARANAECTYEVPVSEGLQKRLIDKLSAELESHKAQIAELQRRLDSQAGSQTLIFPNLDTLSPVSARTAVSEDVTFAESIVQQVFDGEVDLVNTQQSLLASTAQRLGLPINQTVVNVNTSDAPVFTLHTINSSVLPPKQMAELMIDMYFNYTNCFQPVLDRETITEDMNAVYPLNPQQPSLVDTVTGPNVRLFRFFMVLAIGCNVLPKPSDDHHDVARLRACAAAHFPAALRSDALTCMICIVLYCVVSMTDSATMDPYQNVRRAAKMALRLGFHRDDESLPWHIRETRRRIFWSVFSMDRSICFTLIRPVTVPEDIIATSLPQTVPDLLPMHTAFMRPLALLHSTVLLRRLQGIVITDINLATGDQDKAENTAIRVRNQIDSWYESLPRTGPRGRVPPYLEVNYHLLLVRLYSPSSLIPHTAPADMPTLRESAYRVIEMYGAQQDDYRIARNHITLSHIVACSVALVYTLLECESSPSNLRLISWRRRALQQVEAAERYLEAFCSRSPHAASYPEAFRILTQDVKNRLNEVSEDVPQSSWASLSQLSDMASIIPTTYTDTSDATLVENMTALPERQQQQQQYVLPWDMLSTSREEQISDMVLGDVESRGDDNIDDFLATFGLGAFSA</sequence>
<accession>A0A1Y2BDI0</accession>
<dbReference type="STRING" id="71784.A0A1Y2BDI0"/>
<dbReference type="InParanoid" id="A0A1Y2BDI0"/>
<dbReference type="CDD" id="cd12148">
    <property type="entry name" value="fungal_TF_MHR"/>
    <property type="match status" value="1"/>
</dbReference>
<keyword evidence="2" id="KW-0479">Metal-binding</keyword>
<organism evidence="10 11">
    <name type="scientific">Naematelia encephala</name>
    <dbReference type="NCBI Taxonomy" id="71784"/>
    <lineage>
        <taxon>Eukaryota</taxon>
        <taxon>Fungi</taxon>
        <taxon>Dikarya</taxon>
        <taxon>Basidiomycota</taxon>
        <taxon>Agaricomycotina</taxon>
        <taxon>Tremellomycetes</taxon>
        <taxon>Tremellales</taxon>
        <taxon>Naemateliaceae</taxon>
        <taxon>Naematelia</taxon>
    </lineage>
</organism>
<dbReference type="GO" id="GO:0045944">
    <property type="term" value="P:positive regulation of transcription by RNA polymerase II"/>
    <property type="evidence" value="ECO:0007669"/>
    <property type="project" value="TreeGrafter"/>
</dbReference>
<protein>
    <submittedName>
        <fullName evidence="10">Fungal-specific transcription factor domain-domain-containing protein</fullName>
    </submittedName>
</protein>
<evidence type="ECO:0000313" key="10">
    <source>
        <dbReference type="EMBL" id="ORY32898.1"/>
    </source>
</evidence>
<keyword evidence="6" id="KW-0804">Transcription</keyword>
<dbReference type="Pfam" id="PF04082">
    <property type="entry name" value="Fungal_trans"/>
    <property type="match status" value="1"/>
</dbReference>
<keyword evidence="8" id="KW-0175">Coiled coil</keyword>
<keyword evidence="7" id="KW-0539">Nucleus</keyword>
<keyword evidence="11" id="KW-1185">Reference proteome</keyword>
<evidence type="ECO:0000256" key="5">
    <source>
        <dbReference type="ARBA" id="ARBA00023125"/>
    </source>
</evidence>
<dbReference type="SMART" id="SM00066">
    <property type="entry name" value="GAL4"/>
    <property type="match status" value="1"/>
</dbReference>
<reference evidence="10 11" key="1">
    <citation type="submission" date="2016-07" db="EMBL/GenBank/DDBJ databases">
        <title>Pervasive Adenine N6-methylation of Active Genes in Fungi.</title>
        <authorList>
            <consortium name="DOE Joint Genome Institute"/>
            <person name="Mondo S.J."/>
            <person name="Dannebaum R.O."/>
            <person name="Kuo R.C."/>
            <person name="Labutti K."/>
            <person name="Haridas S."/>
            <person name="Kuo A."/>
            <person name="Salamov A."/>
            <person name="Ahrendt S.R."/>
            <person name="Lipzen A."/>
            <person name="Sullivan W."/>
            <person name="Andreopoulos W.B."/>
            <person name="Clum A."/>
            <person name="Lindquist E."/>
            <person name="Daum C."/>
            <person name="Ramamoorthy G.K."/>
            <person name="Gryganskyi A."/>
            <person name="Culley D."/>
            <person name="Magnuson J.K."/>
            <person name="James T.Y."/>
            <person name="O'Malley M.A."/>
            <person name="Stajich J.E."/>
            <person name="Spatafora J.W."/>
            <person name="Visel A."/>
            <person name="Grigoriev I.V."/>
        </authorList>
    </citation>
    <scope>NUCLEOTIDE SEQUENCE [LARGE SCALE GENOMIC DNA]</scope>
    <source>
        <strain evidence="10 11">68-887.2</strain>
    </source>
</reference>
<evidence type="ECO:0000313" key="11">
    <source>
        <dbReference type="Proteomes" id="UP000193986"/>
    </source>
</evidence>
<name>A0A1Y2BDI0_9TREE</name>
<dbReference type="SMART" id="SM00906">
    <property type="entry name" value="Fungal_trans"/>
    <property type="match status" value="1"/>
</dbReference>
<dbReference type="Proteomes" id="UP000193986">
    <property type="component" value="Unassembled WGS sequence"/>
</dbReference>
<evidence type="ECO:0000256" key="8">
    <source>
        <dbReference type="SAM" id="Coils"/>
    </source>
</evidence>
<dbReference type="InterPro" id="IPR036864">
    <property type="entry name" value="Zn2-C6_fun-type_DNA-bd_sf"/>
</dbReference>
<evidence type="ECO:0000256" key="3">
    <source>
        <dbReference type="ARBA" id="ARBA00022833"/>
    </source>
</evidence>
<dbReference type="GO" id="GO:0005634">
    <property type="term" value="C:nucleus"/>
    <property type="evidence" value="ECO:0007669"/>
    <property type="project" value="UniProtKB-SubCell"/>
</dbReference>
<evidence type="ECO:0000259" key="9">
    <source>
        <dbReference type="PROSITE" id="PS50048"/>
    </source>
</evidence>
<gene>
    <name evidence="10" type="ORF">BCR39DRAFT_522329</name>
</gene>
<comment type="subcellular location">
    <subcellularLocation>
        <location evidence="1">Nucleus</location>
    </subcellularLocation>
</comment>
<dbReference type="OrthoDB" id="3364175at2759"/>
<dbReference type="Gene3D" id="4.10.240.10">
    <property type="entry name" value="Zn(2)-C6 fungal-type DNA-binding domain"/>
    <property type="match status" value="1"/>
</dbReference>
<dbReference type="CDD" id="cd00067">
    <property type="entry name" value="GAL4"/>
    <property type="match status" value="1"/>
</dbReference>
<dbReference type="PROSITE" id="PS50048">
    <property type="entry name" value="ZN2_CY6_FUNGAL_2"/>
    <property type="match status" value="1"/>
</dbReference>
<keyword evidence="5" id="KW-0238">DNA-binding</keyword>
<dbReference type="PANTHER" id="PTHR47782:SF7">
    <property type="entry name" value="PROTEIN STB5"/>
    <property type="match status" value="1"/>
</dbReference>
<evidence type="ECO:0000256" key="6">
    <source>
        <dbReference type="ARBA" id="ARBA00023163"/>
    </source>
</evidence>
<dbReference type="GO" id="GO:0006351">
    <property type="term" value="P:DNA-templated transcription"/>
    <property type="evidence" value="ECO:0007669"/>
    <property type="project" value="InterPro"/>
</dbReference>
<dbReference type="Pfam" id="PF00172">
    <property type="entry name" value="Zn_clus"/>
    <property type="match status" value="1"/>
</dbReference>
<dbReference type="GO" id="GO:0008270">
    <property type="term" value="F:zinc ion binding"/>
    <property type="evidence" value="ECO:0007669"/>
    <property type="project" value="InterPro"/>
</dbReference>
<evidence type="ECO:0000256" key="4">
    <source>
        <dbReference type="ARBA" id="ARBA00023015"/>
    </source>
</evidence>
<keyword evidence="3" id="KW-0862">Zinc</keyword>
<dbReference type="InterPro" id="IPR052202">
    <property type="entry name" value="Yeast_MetPath_Reg"/>
</dbReference>
<dbReference type="PROSITE" id="PS00463">
    <property type="entry name" value="ZN2_CY6_FUNGAL_1"/>
    <property type="match status" value="1"/>
</dbReference>
<dbReference type="SUPFAM" id="SSF57701">
    <property type="entry name" value="Zn2/Cys6 DNA-binding domain"/>
    <property type="match status" value="1"/>
</dbReference>
<evidence type="ECO:0000256" key="7">
    <source>
        <dbReference type="ARBA" id="ARBA00023242"/>
    </source>
</evidence>
<feature type="domain" description="Zn(2)-C6 fungal-type" evidence="9">
    <location>
        <begin position="21"/>
        <end position="51"/>
    </location>
</feature>
<dbReference type="GO" id="GO:0000981">
    <property type="term" value="F:DNA-binding transcription factor activity, RNA polymerase II-specific"/>
    <property type="evidence" value="ECO:0007669"/>
    <property type="project" value="InterPro"/>
</dbReference>
<dbReference type="AlphaFoldDB" id="A0A1Y2BDI0"/>
<dbReference type="EMBL" id="MCFC01000008">
    <property type="protein sequence ID" value="ORY32898.1"/>
    <property type="molecule type" value="Genomic_DNA"/>
</dbReference>